<feature type="region of interest" description="Disordered" evidence="1">
    <location>
        <begin position="1"/>
        <end position="21"/>
    </location>
</feature>
<evidence type="ECO:0000259" key="2">
    <source>
        <dbReference type="Pfam" id="PF04419"/>
    </source>
</evidence>
<dbReference type="GeneID" id="39575089"/>
<protein>
    <recommendedName>
        <fullName evidence="6">Small EDRK-rich factor-like N-terminal domain-containing protein</fullName>
    </recommendedName>
</protein>
<accession>A0A3N2Q675</accession>
<sequence length="155" mass="17453">MGNGARAQQKRERNQKDTKVAKSQLKVVRSVFVQSPSDNTIAPPSLCLPILGRFLSVSCKKKKKKKVKKKVPHLLTHPLSALERRGQGYPVHCLQGHFPQNDKGTSVRSRFQRHLPLDHRVSRRLTFAGCSLTEHADNKHRKTLAECFPSFVAPA</sequence>
<dbReference type="OrthoDB" id="370932at2759"/>
<dbReference type="InterPro" id="IPR007513">
    <property type="entry name" value="SERF-like_N"/>
</dbReference>
<dbReference type="InterPro" id="IPR039438">
    <property type="entry name" value="At2g23090-like_Znf"/>
</dbReference>
<evidence type="ECO:0000259" key="3">
    <source>
        <dbReference type="Pfam" id="PF12907"/>
    </source>
</evidence>
<dbReference type="EMBL" id="ML119051">
    <property type="protein sequence ID" value="ROT42283.1"/>
    <property type="molecule type" value="Genomic_DNA"/>
</dbReference>
<feature type="compositionally biased region" description="Basic and acidic residues" evidence="1">
    <location>
        <begin position="9"/>
        <end position="20"/>
    </location>
</feature>
<evidence type="ECO:0000313" key="5">
    <source>
        <dbReference type="Proteomes" id="UP000272025"/>
    </source>
</evidence>
<organism evidence="4 5">
    <name type="scientific">Sodiomyces alkalinus (strain CBS 110278 / VKM F-3762 / F11)</name>
    <name type="common">Alkaliphilic filamentous fungus</name>
    <dbReference type="NCBI Taxonomy" id="1314773"/>
    <lineage>
        <taxon>Eukaryota</taxon>
        <taxon>Fungi</taxon>
        <taxon>Dikarya</taxon>
        <taxon>Ascomycota</taxon>
        <taxon>Pezizomycotina</taxon>
        <taxon>Sordariomycetes</taxon>
        <taxon>Hypocreomycetidae</taxon>
        <taxon>Glomerellales</taxon>
        <taxon>Plectosphaerellaceae</taxon>
        <taxon>Sodiomyces</taxon>
    </lineage>
</organism>
<dbReference type="Pfam" id="PF12907">
    <property type="entry name" value="zf-met2"/>
    <property type="match status" value="1"/>
</dbReference>
<dbReference type="AlphaFoldDB" id="A0A3N2Q675"/>
<dbReference type="RefSeq" id="XP_028470089.1">
    <property type="nucleotide sequence ID" value="XM_028606611.1"/>
</dbReference>
<dbReference type="Proteomes" id="UP000272025">
    <property type="component" value="Unassembled WGS sequence"/>
</dbReference>
<proteinExistence type="predicted"/>
<reference evidence="4 5" key="1">
    <citation type="journal article" date="2018" name="Mol. Ecol.">
        <title>The obligate alkalophilic soda-lake fungus Sodiomyces alkalinus has shifted to a protein diet.</title>
        <authorList>
            <person name="Grum-Grzhimaylo A.A."/>
            <person name="Falkoski D.L."/>
            <person name="van den Heuvel J."/>
            <person name="Valero-Jimenez C.A."/>
            <person name="Min B."/>
            <person name="Choi I.G."/>
            <person name="Lipzen A."/>
            <person name="Daum C.G."/>
            <person name="Aanen D.K."/>
            <person name="Tsang A."/>
            <person name="Henrissat B."/>
            <person name="Bilanenko E.N."/>
            <person name="de Vries R.P."/>
            <person name="van Kan J.A.L."/>
            <person name="Grigoriev I.V."/>
            <person name="Debets A.J.M."/>
        </authorList>
    </citation>
    <scope>NUCLEOTIDE SEQUENCE [LARGE SCALE GENOMIC DNA]</scope>
    <source>
        <strain evidence="4 5">F11</strain>
    </source>
</reference>
<keyword evidence="5" id="KW-1185">Reference proteome</keyword>
<feature type="domain" description="At2g23090-like zinc-binding" evidence="3">
    <location>
        <begin position="130"/>
        <end position="150"/>
    </location>
</feature>
<evidence type="ECO:0008006" key="6">
    <source>
        <dbReference type="Google" id="ProtNLM"/>
    </source>
</evidence>
<feature type="domain" description="Small EDRK-rich factor-like N-terminal" evidence="2">
    <location>
        <begin position="1"/>
        <end position="26"/>
    </location>
</feature>
<evidence type="ECO:0000313" key="4">
    <source>
        <dbReference type="EMBL" id="ROT42283.1"/>
    </source>
</evidence>
<gene>
    <name evidence="4" type="ORF">SODALDRAFT_11882</name>
</gene>
<dbReference type="Pfam" id="PF04419">
    <property type="entry name" value="SERF-like_N"/>
    <property type="match status" value="1"/>
</dbReference>
<evidence type="ECO:0000256" key="1">
    <source>
        <dbReference type="SAM" id="MobiDB-lite"/>
    </source>
</evidence>
<name>A0A3N2Q675_SODAK</name>